<evidence type="ECO:0000313" key="3">
    <source>
        <dbReference type="Proteomes" id="UP000006324"/>
    </source>
</evidence>
<evidence type="ECO:0000313" key="2">
    <source>
        <dbReference type="EMBL" id="EKO25904.1"/>
    </source>
</evidence>
<accession>A0A0F6HC76</accession>
<keyword evidence="1" id="KW-1133">Transmembrane helix</keyword>
<dbReference type="AlphaFoldDB" id="A0A0F6HC76"/>
<organism evidence="2 3">
    <name type="scientific">Leptospira interrogans str. UI 12621</name>
    <dbReference type="NCBI Taxonomy" id="1049937"/>
    <lineage>
        <taxon>Bacteria</taxon>
        <taxon>Pseudomonadati</taxon>
        <taxon>Spirochaetota</taxon>
        <taxon>Spirochaetia</taxon>
        <taxon>Leptospirales</taxon>
        <taxon>Leptospiraceae</taxon>
        <taxon>Leptospira</taxon>
    </lineage>
</organism>
<keyword evidence="1" id="KW-0812">Transmembrane</keyword>
<keyword evidence="1" id="KW-0472">Membrane</keyword>
<sequence>MLFSSANHALGCRQNLLIAFVVVYKWSAFLEFLVFDSKKDSYLYWIEIIVEDYRPLKRIV</sequence>
<dbReference type="RefSeq" id="WP_000899438.1">
    <property type="nucleotide sequence ID" value="NZ_AHNQ02000019.1"/>
</dbReference>
<protein>
    <submittedName>
        <fullName evidence="2">Uncharacterized protein</fullName>
    </submittedName>
</protein>
<gene>
    <name evidence="2" type="ORF">LEP1GSC104_1620</name>
</gene>
<dbReference type="Proteomes" id="UP000006324">
    <property type="component" value="Unassembled WGS sequence"/>
</dbReference>
<evidence type="ECO:0000256" key="1">
    <source>
        <dbReference type="SAM" id="Phobius"/>
    </source>
</evidence>
<name>A0A0F6HC76_LEPIR</name>
<reference evidence="2 3" key="1">
    <citation type="submission" date="2012-09" db="EMBL/GenBank/DDBJ databases">
        <authorList>
            <person name="Harkins D.M."/>
            <person name="Durkin A.S."/>
            <person name="Brinkac L.M."/>
            <person name="Selengut J.D."/>
            <person name="Sanka R."/>
            <person name="DePew J."/>
            <person name="Purushe J."/>
            <person name="Chanthongthip A."/>
            <person name="Lattana O."/>
            <person name="Phetsouvanh R."/>
            <person name="Newton P.N."/>
            <person name="Vinetz J.M."/>
            <person name="Sutton G.G."/>
            <person name="Nelson W.C."/>
            <person name="Fouts D.E."/>
        </authorList>
    </citation>
    <scope>NUCLEOTIDE SEQUENCE [LARGE SCALE GENOMIC DNA]</scope>
    <source>
        <strain evidence="2 3">UI 12621</strain>
    </source>
</reference>
<dbReference type="EMBL" id="AHNQ02000019">
    <property type="protein sequence ID" value="EKO25904.1"/>
    <property type="molecule type" value="Genomic_DNA"/>
</dbReference>
<proteinExistence type="predicted"/>
<comment type="caution">
    <text evidence="2">The sequence shown here is derived from an EMBL/GenBank/DDBJ whole genome shotgun (WGS) entry which is preliminary data.</text>
</comment>
<feature type="transmembrane region" description="Helical" evidence="1">
    <location>
        <begin position="16"/>
        <end position="35"/>
    </location>
</feature>